<protein>
    <submittedName>
        <fullName evidence="1">Uncharacterized protein</fullName>
    </submittedName>
</protein>
<reference evidence="1" key="1">
    <citation type="journal article" date="2020" name="Stud. Mycol.">
        <title>101 Dothideomycetes genomes: a test case for predicting lifestyles and emergence of pathogens.</title>
        <authorList>
            <person name="Haridas S."/>
            <person name="Albert R."/>
            <person name="Binder M."/>
            <person name="Bloem J."/>
            <person name="Labutti K."/>
            <person name="Salamov A."/>
            <person name="Andreopoulos B."/>
            <person name="Baker S."/>
            <person name="Barry K."/>
            <person name="Bills G."/>
            <person name="Bluhm B."/>
            <person name="Cannon C."/>
            <person name="Castanera R."/>
            <person name="Culley D."/>
            <person name="Daum C."/>
            <person name="Ezra D."/>
            <person name="Gonzalez J."/>
            <person name="Henrissat B."/>
            <person name="Kuo A."/>
            <person name="Liang C."/>
            <person name="Lipzen A."/>
            <person name="Lutzoni F."/>
            <person name="Magnuson J."/>
            <person name="Mondo S."/>
            <person name="Nolan M."/>
            <person name="Ohm R."/>
            <person name="Pangilinan J."/>
            <person name="Park H.-J."/>
            <person name="Ramirez L."/>
            <person name="Alfaro M."/>
            <person name="Sun H."/>
            <person name="Tritt A."/>
            <person name="Yoshinaga Y."/>
            <person name="Zwiers L.-H."/>
            <person name="Turgeon B."/>
            <person name="Goodwin S."/>
            <person name="Spatafora J."/>
            <person name="Crous P."/>
            <person name="Grigoriev I."/>
        </authorList>
    </citation>
    <scope>NUCLEOTIDE SEQUENCE</scope>
    <source>
        <strain evidence="1">ATCC 200398</strain>
    </source>
</reference>
<evidence type="ECO:0000313" key="1">
    <source>
        <dbReference type="EMBL" id="KAF2473170.1"/>
    </source>
</evidence>
<organism evidence="1 2">
    <name type="scientific">Lindgomyces ingoldianus</name>
    <dbReference type="NCBI Taxonomy" id="673940"/>
    <lineage>
        <taxon>Eukaryota</taxon>
        <taxon>Fungi</taxon>
        <taxon>Dikarya</taxon>
        <taxon>Ascomycota</taxon>
        <taxon>Pezizomycotina</taxon>
        <taxon>Dothideomycetes</taxon>
        <taxon>Pleosporomycetidae</taxon>
        <taxon>Pleosporales</taxon>
        <taxon>Lindgomycetaceae</taxon>
        <taxon>Lindgomyces</taxon>
    </lineage>
</organism>
<accession>A0ACB6R304</accession>
<dbReference type="EMBL" id="MU003500">
    <property type="protein sequence ID" value="KAF2473170.1"/>
    <property type="molecule type" value="Genomic_DNA"/>
</dbReference>
<name>A0ACB6R304_9PLEO</name>
<sequence>MVNTQSINEDLALSVRIARFQSPSVLLRFWQHLALPASTISAPALFVRPSARLGVVFAVSGAFVNYNYNYSFVWPIMMNSKWKLEKVTIDDACLAGTSLGLVSGILSGRTNSSFLARCAGMTNIAAFSGITAFMAYFQYTGEYQKALEVLRKQRPRNWEYHAMYFNRLLWSSLHPIAQAYALGMCVFHAKDLPLDVNETVNKSKASTEARSRTLGYPLHPVPAPEENNGQAKTEIAKSPKMHDDVAKVANYLLYQITQKENEYYRLHNTFDDATKALCAMMPLRVQKEALEKDEIWVPKLKDFNAEMHSPKLSIDRLEKRRKVPEGEIAKMERVVAQKNLPAMLKERSRRDIEDARGFLQASGQLLLEFGNKGEEVEKKADIVADKEPPPDDLEPESS</sequence>
<dbReference type="Proteomes" id="UP000799755">
    <property type="component" value="Unassembled WGS sequence"/>
</dbReference>
<comment type="caution">
    <text evidence="1">The sequence shown here is derived from an EMBL/GenBank/DDBJ whole genome shotgun (WGS) entry which is preliminary data.</text>
</comment>
<gene>
    <name evidence="1" type="ORF">BDR25DRAFT_392436</name>
</gene>
<keyword evidence="2" id="KW-1185">Reference proteome</keyword>
<proteinExistence type="predicted"/>
<evidence type="ECO:0000313" key="2">
    <source>
        <dbReference type="Proteomes" id="UP000799755"/>
    </source>
</evidence>